<evidence type="ECO:0000256" key="1">
    <source>
        <dbReference type="SAM" id="Phobius"/>
    </source>
</evidence>
<keyword evidence="1" id="KW-0812">Transmembrane</keyword>
<gene>
    <name evidence="2" type="ordered locus">Pedsa_2287</name>
</gene>
<dbReference type="EMBL" id="CP002545">
    <property type="protein sequence ID" value="ADY52836.1"/>
    <property type="molecule type" value="Genomic_DNA"/>
</dbReference>
<keyword evidence="3" id="KW-1185">Reference proteome</keyword>
<dbReference type="AlphaFoldDB" id="F0SCK2"/>
<reference evidence="2 3" key="1">
    <citation type="journal article" date="2011" name="Stand. Genomic Sci.">
        <title>Complete genome sequence of the gliding, heparinolytic Pedobacter saltans type strain (113).</title>
        <authorList>
            <person name="Liolios K."/>
            <person name="Sikorski J."/>
            <person name="Lu M."/>
            <person name="Nolan M."/>
            <person name="Lapidus A."/>
            <person name="Lucas S."/>
            <person name="Hammon N."/>
            <person name="Deshpande S."/>
            <person name="Cheng J.F."/>
            <person name="Tapia R."/>
            <person name="Han C."/>
            <person name="Goodwin L."/>
            <person name="Pitluck S."/>
            <person name="Huntemann M."/>
            <person name="Ivanova N."/>
            <person name="Pagani I."/>
            <person name="Mavromatis K."/>
            <person name="Ovchinikova G."/>
            <person name="Pati A."/>
            <person name="Chen A."/>
            <person name="Palaniappan K."/>
            <person name="Land M."/>
            <person name="Hauser L."/>
            <person name="Brambilla E.M."/>
            <person name="Kotsyurbenko O."/>
            <person name="Rohde M."/>
            <person name="Tindall B.J."/>
            <person name="Abt B."/>
            <person name="Goker M."/>
            <person name="Detter J.C."/>
            <person name="Woyke T."/>
            <person name="Bristow J."/>
            <person name="Eisen J.A."/>
            <person name="Markowitz V."/>
            <person name="Hugenholtz P."/>
            <person name="Klenk H.P."/>
            <person name="Kyrpides N.C."/>
        </authorList>
    </citation>
    <scope>NUCLEOTIDE SEQUENCE [LARGE SCALE GENOMIC DNA]</scope>
    <source>
        <strain evidence="3">ATCC 51119 / DSM 12145 / JCM 21818 / LMG 10337 / NBRC 100064 / NCIMB 13643</strain>
    </source>
</reference>
<accession>F0SCK2</accession>
<dbReference type="KEGG" id="psn:Pedsa_2287"/>
<dbReference type="HOGENOM" id="CLU_1625680_0_0_10"/>
<keyword evidence="1" id="KW-1133">Transmembrane helix</keyword>
<feature type="transmembrane region" description="Helical" evidence="1">
    <location>
        <begin position="6"/>
        <end position="28"/>
    </location>
</feature>
<organism evidence="2 3">
    <name type="scientific">Pseudopedobacter saltans (strain ATCC 51119 / DSM 12145 / JCM 21818 / CCUG 39354 / LMG 10337 / NBRC 100064 / NCIMB 13643)</name>
    <name type="common">Pedobacter saltans</name>
    <dbReference type="NCBI Taxonomy" id="762903"/>
    <lineage>
        <taxon>Bacteria</taxon>
        <taxon>Pseudomonadati</taxon>
        <taxon>Bacteroidota</taxon>
        <taxon>Sphingobacteriia</taxon>
        <taxon>Sphingobacteriales</taxon>
        <taxon>Sphingobacteriaceae</taxon>
        <taxon>Pseudopedobacter</taxon>
    </lineage>
</organism>
<reference evidence="3" key="2">
    <citation type="submission" date="2011-02" db="EMBL/GenBank/DDBJ databases">
        <title>The complete genome of Pedobacter saltans DSM 12145.</title>
        <authorList>
            <consortium name="US DOE Joint Genome Institute (JGI-PGF)"/>
            <person name="Lucas S."/>
            <person name="Copeland A."/>
            <person name="Lapidus A."/>
            <person name="Bruce D."/>
            <person name="Goodwin L."/>
            <person name="Pitluck S."/>
            <person name="Kyrpides N."/>
            <person name="Mavromatis K."/>
            <person name="Pagani I."/>
            <person name="Ivanova N."/>
            <person name="Ovchinnikova G."/>
            <person name="Lu M."/>
            <person name="Detter J.C."/>
            <person name="Han C."/>
            <person name="Land M."/>
            <person name="Hauser L."/>
            <person name="Markowitz V."/>
            <person name="Cheng J.-F."/>
            <person name="Hugenholtz P."/>
            <person name="Woyke T."/>
            <person name="Wu D."/>
            <person name="Tindall B."/>
            <person name="Pomrenke H.G."/>
            <person name="Brambilla E."/>
            <person name="Klenk H.-P."/>
            <person name="Eisen J.A."/>
        </authorList>
    </citation>
    <scope>NUCLEOTIDE SEQUENCE [LARGE SCALE GENOMIC DNA]</scope>
    <source>
        <strain evidence="3">ATCC 51119 / DSM 12145 / JCM 21818 / LMG 10337 / NBRC 100064 / NCIMB 13643</strain>
    </source>
</reference>
<name>F0SCK2_PSESL</name>
<proteinExistence type="predicted"/>
<dbReference type="Proteomes" id="UP000000310">
    <property type="component" value="Chromosome"/>
</dbReference>
<keyword evidence="1" id="KW-0472">Membrane</keyword>
<evidence type="ECO:0000313" key="3">
    <source>
        <dbReference type="Proteomes" id="UP000000310"/>
    </source>
</evidence>
<sequence>MYVGLLTLGMHSVYCVLLSFLMLLTAWFDGKDIPGLKEDIMGVYKKCEAEKYLDRKSYALEISDNGFVRYKRIWKNNKTEYFSVKIDKIRGIDFYGNENGGWLMFSCEPESVIYQTHRDPSGDIDSMSNEISFPISAISIEDLNQLEKNFKSLQDMLAGKVKN</sequence>
<evidence type="ECO:0000313" key="2">
    <source>
        <dbReference type="EMBL" id="ADY52836.1"/>
    </source>
</evidence>
<protein>
    <submittedName>
        <fullName evidence="2">Uncharacterized protein</fullName>
    </submittedName>
</protein>